<evidence type="ECO:0000256" key="2">
    <source>
        <dbReference type="ARBA" id="ARBA00022491"/>
    </source>
</evidence>
<keyword evidence="9" id="KW-1185">Reference proteome</keyword>
<dbReference type="InterPro" id="IPR036390">
    <property type="entry name" value="WH_DNA-bd_sf"/>
</dbReference>
<dbReference type="GO" id="GO:1900376">
    <property type="term" value="P:regulation of secondary metabolite biosynthetic process"/>
    <property type="evidence" value="ECO:0007669"/>
    <property type="project" value="TreeGrafter"/>
</dbReference>
<dbReference type="CDD" id="cd07153">
    <property type="entry name" value="Fur_like"/>
    <property type="match status" value="1"/>
</dbReference>
<dbReference type="GO" id="GO:0000976">
    <property type="term" value="F:transcription cis-regulatory region binding"/>
    <property type="evidence" value="ECO:0007669"/>
    <property type="project" value="TreeGrafter"/>
</dbReference>
<feature type="binding site" evidence="7">
    <location>
        <position position="161"/>
    </location>
    <ligand>
        <name>Zn(2+)</name>
        <dbReference type="ChEBI" id="CHEBI:29105"/>
    </ligand>
</feature>
<evidence type="ECO:0000313" key="8">
    <source>
        <dbReference type="EMBL" id="RZU40483.1"/>
    </source>
</evidence>
<dbReference type="GO" id="GO:0045892">
    <property type="term" value="P:negative regulation of DNA-templated transcription"/>
    <property type="evidence" value="ECO:0007669"/>
    <property type="project" value="TreeGrafter"/>
</dbReference>
<dbReference type="AlphaFoldDB" id="A0A4Q7YTZ4"/>
<dbReference type="OrthoDB" id="8659436at2"/>
<keyword evidence="7" id="KW-0479">Metal-binding</keyword>
<dbReference type="PANTHER" id="PTHR33202:SF7">
    <property type="entry name" value="FERRIC UPTAKE REGULATION PROTEIN"/>
    <property type="match status" value="1"/>
</dbReference>
<dbReference type="Gene3D" id="3.30.1490.190">
    <property type="match status" value="1"/>
</dbReference>
<feature type="binding site" evidence="7">
    <location>
        <position position="121"/>
    </location>
    <ligand>
        <name>Zn(2+)</name>
        <dbReference type="ChEBI" id="CHEBI:29105"/>
    </ligand>
</feature>
<evidence type="ECO:0000256" key="7">
    <source>
        <dbReference type="PIRSR" id="PIRSR602481-1"/>
    </source>
</evidence>
<dbReference type="SUPFAM" id="SSF46785">
    <property type="entry name" value="Winged helix' DNA-binding domain"/>
    <property type="match status" value="1"/>
</dbReference>
<evidence type="ECO:0000256" key="5">
    <source>
        <dbReference type="ARBA" id="ARBA00023125"/>
    </source>
</evidence>
<accession>A0A4Q7YTZ4</accession>
<keyword evidence="4" id="KW-0805">Transcription regulation</keyword>
<evidence type="ECO:0000256" key="3">
    <source>
        <dbReference type="ARBA" id="ARBA00022833"/>
    </source>
</evidence>
<feature type="binding site" evidence="7">
    <location>
        <position position="164"/>
    </location>
    <ligand>
        <name>Zn(2+)</name>
        <dbReference type="ChEBI" id="CHEBI:29105"/>
    </ligand>
</feature>
<evidence type="ECO:0000256" key="4">
    <source>
        <dbReference type="ARBA" id="ARBA00023015"/>
    </source>
</evidence>
<keyword evidence="6" id="KW-0804">Transcription</keyword>
<dbReference type="InterPro" id="IPR002481">
    <property type="entry name" value="FUR"/>
</dbReference>
<gene>
    <name evidence="8" type="ORF">BDD14_1946</name>
</gene>
<keyword evidence="2" id="KW-0678">Repressor</keyword>
<dbReference type="PANTHER" id="PTHR33202">
    <property type="entry name" value="ZINC UPTAKE REGULATION PROTEIN"/>
    <property type="match status" value="1"/>
</dbReference>
<dbReference type="GO" id="GO:0003700">
    <property type="term" value="F:DNA-binding transcription factor activity"/>
    <property type="evidence" value="ECO:0007669"/>
    <property type="project" value="InterPro"/>
</dbReference>
<comment type="cofactor">
    <cofactor evidence="7">
        <name>Zn(2+)</name>
        <dbReference type="ChEBI" id="CHEBI:29105"/>
    </cofactor>
    <text evidence="7">Binds 1 zinc ion per subunit.</text>
</comment>
<evidence type="ECO:0000256" key="6">
    <source>
        <dbReference type="ARBA" id="ARBA00023163"/>
    </source>
</evidence>
<comment type="similarity">
    <text evidence="1">Belongs to the Fur family.</text>
</comment>
<organism evidence="8 9">
    <name type="scientific">Edaphobacter modestus</name>
    <dbReference type="NCBI Taxonomy" id="388466"/>
    <lineage>
        <taxon>Bacteria</taxon>
        <taxon>Pseudomonadati</taxon>
        <taxon>Acidobacteriota</taxon>
        <taxon>Terriglobia</taxon>
        <taxon>Terriglobales</taxon>
        <taxon>Acidobacteriaceae</taxon>
        <taxon>Edaphobacter</taxon>
    </lineage>
</organism>
<dbReference type="Proteomes" id="UP000292958">
    <property type="component" value="Unassembled WGS sequence"/>
</dbReference>
<keyword evidence="3 7" id="KW-0862">Zinc</keyword>
<dbReference type="Pfam" id="PF01475">
    <property type="entry name" value="FUR"/>
    <property type="match status" value="1"/>
</dbReference>
<name>A0A4Q7YTZ4_9BACT</name>
<comment type="caution">
    <text evidence="8">The sequence shown here is derived from an EMBL/GenBank/DDBJ whole genome shotgun (WGS) entry which is preliminary data.</text>
</comment>
<proteinExistence type="inferred from homology"/>
<keyword evidence="5" id="KW-0238">DNA-binding</keyword>
<reference evidence="8 9" key="1">
    <citation type="submission" date="2019-02" db="EMBL/GenBank/DDBJ databases">
        <title>Genomic Encyclopedia of Archaeal and Bacterial Type Strains, Phase II (KMG-II): from individual species to whole genera.</title>
        <authorList>
            <person name="Goeker M."/>
        </authorList>
    </citation>
    <scope>NUCLEOTIDE SEQUENCE [LARGE SCALE GENOMIC DNA]</scope>
    <source>
        <strain evidence="8 9">DSM 18101</strain>
    </source>
</reference>
<feature type="binding site" evidence="7">
    <location>
        <position position="124"/>
    </location>
    <ligand>
        <name>Zn(2+)</name>
        <dbReference type="ChEBI" id="CHEBI:29105"/>
    </ligand>
</feature>
<dbReference type="InterPro" id="IPR036388">
    <property type="entry name" value="WH-like_DNA-bd_sf"/>
</dbReference>
<dbReference type="InterPro" id="IPR043135">
    <property type="entry name" value="Fur_C"/>
</dbReference>
<dbReference type="GO" id="GO:0008270">
    <property type="term" value="F:zinc ion binding"/>
    <property type="evidence" value="ECO:0007669"/>
    <property type="project" value="TreeGrafter"/>
</dbReference>
<dbReference type="EMBL" id="SHKW01000001">
    <property type="protein sequence ID" value="RZU40483.1"/>
    <property type="molecule type" value="Genomic_DNA"/>
</dbReference>
<dbReference type="Gene3D" id="1.10.10.10">
    <property type="entry name" value="Winged helix-like DNA-binding domain superfamily/Winged helix DNA-binding domain"/>
    <property type="match status" value="1"/>
</dbReference>
<protein>
    <submittedName>
        <fullName evidence="8">Fur family peroxide stress response transcriptional regulator</fullName>
    </submittedName>
</protein>
<sequence>MRAAFCGQPNLLDNNFYRSLWSRLIFVQQTSSNFRKLCAEHGLAVTHQRQVLYEVMQGMEGHPSPEEVFARVKKKVPAISLATVYKNIHLFVESGIFRKMSMHHGSVRVEMNDEEHHHMVCSRCKAIADIGEKELGLAPRRRKLPDGFLVERYAVDVIGLCAKCQQQAS</sequence>
<evidence type="ECO:0000313" key="9">
    <source>
        <dbReference type="Proteomes" id="UP000292958"/>
    </source>
</evidence>
<evidence type="ECO:0000256" key="1">
    <source>
        <dbReference type="ARBA" id="ARBA00007957"/>
    </source>
</evidence>